<feature type="domain" description="Peptidase M48" evidence="11">
    <location>
        <begin position="76"/>
        <end position="137"/>
    </location>
</feature>
<keyword evidence="9" id="KW-0472">Membrane</keyword>
<evidence type="ECO:0000256" key="2">
    <source>
        <dbReference type="ARBA" id="ARBA00022670"/>
    </source>
</evidence>
<evidence type="ECO:0000256" key="6">
    <source>
        <dbReference type="ARBA" id="ARBA00022833"/>
    </source>
</evidence>
<evidence type="ECO:0000256" key="5">
    <source>
        <dbReference type="ARBA" id="ARBA00022801"/>
    </source>
</evidence>
<gene>
    <name evidence="12" type="ORF">AVDCRST_MAG30-3712</name>
</gene>
<keyword evidence="5 10" id="KW-0378">Hydrolase</keyword>
<dbReference type="PANTHER" id="PTHR43221:SF3">
    <property type="entry name" value="SLL1280 PROTEIN"/>
    <property type="match status" value="1"/>
</dbReference>
<dbReference type="AlphaFoldDB" id="A0A6J4TS19"/>
<evidence type="ECO:0000256" key="1">
    <source>
        <dbReference type="ARBA" id="ARBA00022475"/>
    </source>
</evidence>
<reference evidence="12" key="1">
    <citation type="submission" date="2020-02" db="EMBL/GenBank/DDBJ databases">
        <authorList>
            <person name="Meier V. D."/>
        </authorList>
    </citation>
    <scope>NUCLEOTIDE SEQUENCE</scope>
    <source>
        <strain evidence="12">AVDCRST_MAG30</strain>
    </source>
</reference>
<evidence type="ECO:0000256" key="3">
    <source>
        <dbReference type="ARBA" id="ARBA00022692"/>
    </source>
</evidence>
<sequence>MSDSLPDDQRLRGISPKAYEHPADRAATAALKSVPMLDTVVRKLIELQYERALRQQFLAGSLRLGTEQLPDTWADHIAATTRLDLPDVYDLYLTQFPMTNAMAIGAGKPMVVVHSRTLDLLDRTEMRTVLGHEAGHVL</sequence>
<keyword evidence="3" id="KW-0812">Transmembrane</keyword>
<dbReference type="InterPro" id="IPR050083">
    <property type="entry name" value="HtpX_protease"/>
</dbReference>
<keyword evidence="1" id="KW-1003">Cell membrane</keyword>
<dbReference type="EMBL" id="CADCVS010000490">
    <property type="protein sequence ID" value="CAA9530272.1"/>
    <property type="molecule type" value="Genomic_DNA"/>
</dbReference>
<dbReference type="PANTHER" id="PTHR43221">
    <property type="entry name" value="PROTEASE HTPX"/>
    <property type="match status" value="1"/>
</dbReference>
<dbReference type="GO" id="GO:0046872">
    <property type="term" value="F:metal ion binding"/>
    <property type="evidence" value="ECO:0007669"/>
    <property type="project" value="UniProtKB-KW"/>
</dbReference>
<proteinExistence type="inferred from homology"/>
<dbReference type="InterPro" id="IPR001915">
    <property type="entry name" value="Peptidase_M48"/>
</dbReference>
<dbReference type="GO" id="GO:0006508">
    <property type="term" value="P:proteolysis"/>
    <property type="evidence" value="ECO:0007669"/>
    <property type="project" value="UniProtKB-KW"/>
</dbReference>
<keyword evidence="8 10" id="KW-0482">Metalloprotease</keyword>
<keyword evidence="6 10" id="KW-0862">Zinc</keyword>
<dbReference type="GO" id="GO:0004222">
    <property type="term" value="F:metalloendopeptidase activity"/>
    <property type="evidence" value="ECO:0007669"/>
    <property type="project" value="InterPro"/>
</dbReference>
<evidence type="ECO:0000256" key="4">
    <source>
        <dbReference type="ARBA" id="ARBA00022723"/>
    </source>
</evidence>
<dbReference type="Gene3D" id="3.30.2010.10">
    <property type="entry name" value="Metalloproteases ('zincins'), catalytic domain"/>
    <property type="match status" value="1"/>
</dbReference>
<evidence type="ECO:0000313" key="12">
    <source>
        <dbReference type="EMBL" id="CAA9530272.1"/>
    </source>
</evidence>
<comment type="similarity">
    <text evidence="10">Belongs to the peptidase M48 family.</text>
</comment>
<evidence type="ECO:0000256" key="10">
    <source>
        <dbReference type="RuleBase" id="RU003983"/>
    </source>
</evidence>
<evidence type="ECO:0000256" key="7">
    <source>
        <dbReference type="ARBA" id="ARBA00022989"/>
    </source>
</evidence>
<evidence type="ECO:0000259" key="11">
    <source>
        <dbReference type="Pfam" id="PF01435"/>
    </source>
</evidence>
<protein>
    <recommendedName>
        <fullName evidence="11">Peptidase M48 domain-containing protein</fullName>
    </recommendedName>
</protein>
<dbReference type="Pfam" id="PF01435">
    <property type="entry name" value="Peptidase_M48"/>
    <property type="match status" value="1"/>
</dbReference>
<evidence type="ECO:0000256" key="9">
    <source>
        <dbReference type="ARBA" id="ARBA00023136"/>
    </source>
</evidence>
<keyword evidence="2 10" id="KW-0645">Protease</keyword>
<accession>A0A6J4TS19</accession>
<feature type="non-terminal residue" evidence="12">
    <location>
        <position position="138"/>
    </location>
</feature>
<keyword evidence="7" id="KW-1133">Transmembrane helix</keyword>
<name>A0A6J4TS19_9ACTN</name>
<comment type="cofactor">
    <cofactor evidence="10">
        <name>Zn(2+)</name>
        <dbReference type="ChEBI" id="CHEBI:29105"/>
    </cofactor>
    <text evidence="10">Binds 1 zinc ion per subunit.</text>
</comment>
<organism evidence="12">
    <name type="scientific">uncultured Solirubrobacteraceae bacterium</name>
    <dbReference type="NCBI Taxonomy" id="1162706"/>
    <lineage>
        <taxon>Bacteria</taxon>
        <taxon>Bacillati</taxon>
        <taxon>Actinomycetota</taxon>
        <taxon>Thermoleophilia</taxon>
        <taxon>Solirubrobacterales</taxon>
        <taxon>Solirubrobacteraceae</taxon>
        <taxon>environmental samples</taxon>
    </lineage>
</organism>
<evidence type="ECO:0000256" key="8">
    <source>
        <dbReference type="ARBA" id="ARBA00023049"/>
    </source>
</evidence>
<keyword evidence="4" id="KW-0479">Metal-binding</keyword>